<dbReference type="Gene3D" id="2.30.29.30">
    <property type="entry name" value="Pleckstrin-homology domain (PH domain)/Phosphotyrosine-binding domain (PTB)"/>
    <property type="match status" value="1"/>
</dbReference>
<feature type="domain" description="PLAT" evidence="5">
    <location>
        <begin position="987"/>
        <end position="1105"/>
    </location>
</feature>
<proteinExistence type="predicted"/>
<feature type="domain" description="PLAT" evidence="5">
    <location>
        <begin position="397"/>
        <end position="512"/>
    </location>
</feature>
<keyword evidence="7" id="KW-1185">Reference proteome</keyword>
<dbReference type="InterPro" id="IPR052970">
    <property type="entry name" value="Inner_ear_hair_cell_LOXHD"/>
</dbReference>
<dbReference type="InterPro" id="IPR011993">
    <property type="entry name" value="PH-like_dom_sf"/>
</dbReference>
<feature type="domain" description="PH" evidence="4">
    <location>
        <begin position="34"/>
        <end position="156"/>
    </location>
</feature>
<dbReference type="SMART" id="SM00233">
    <property type="entry name" value="PH"/>
    <property type="match status" value="1"/>
</dbReference>
<evidence type="ECO:0000259" key="5">
    <source>
        <dbReference type="PROSITE" id="PS50095"/>
    </source>
</evidence>
<dbReference type="PANTHER" id="PTHR45901:SF3">
    <property type="entry name" value="LIPOXYGENASE HOMOLOGY DOMAIN-CONTAINING PROTEIN 1"/>
    <property type="match status" value="1"/>
</dbReference>
<feature type="domain" description="PLAT" evidence="5">
    <location>
        <begin position="1323"/>
        <end position="1441"/>
    </location>
</feature>
<evidence type="ECO:0000256" key="2">
    <source>
        <dbReference type="SAM" id="Coils"/>
    </source>
</evidence>
<feature type="domain" description="PLAT" evidence="5">
    <location>
        <begin position="1113"/>
        <end position="1234"/>
    </location>
</feature>
<protein>
    <recommendedName>
        <fullName evidence="8">Lipoxygenase homology domain-containing protein 1</fullName>
    </recommendedName>
</protein>
<dbReference type="InterPro" id="IPR036392">
    <property type="entry name" value="PLAT/LH2_dom_sf"/>
</dbReference>
<feature type="domain" description="PLAT" evidence="5">
    <location>
        <begin position="1928"/>
        <end position="2045"/>
    </location>
</feature>
<keyword evidence="2" id="KW-0175">Coiled coil</keyword>
<dbReference type="EMBL" id="JALJOQ010000018">
    <property type="protein sequence ID" value="KAK9809625.1"/>
    <property type="molecule type" value="Genomic_DNA"/>
</dbReference>
<evidence type="ECO:0000256" key="3">
    <source>
        <dbReference type="SAM" id="MobiDB-lite"/>
    </source>
</evidence>
<comment type="caution">
    <text evidence="1">Lacks conserved residue(s) required for the propagation of feature annotation.</text>
</comment>
<gene>
    <name evidence="6" type="ORF">WJX73_008749</name>
</gene>
<dbReference type="Gene3D" id="2.40.180.10">
    <property type="entry name" value="Catalase core domain"/>
    <property type="match status" value="1"/>
</dbReference>
<dbReference type="PROSITE" id="PS50003">
    <property type="entry name" value="PH_DOMAIN"/>
    <property type="match status" value="1"/>
</dbReference>
<dbReference type="CDD" id="cd00821">
    <property type="entry name" value="PH"/>
    <property type="match status" value="1"/>
</dbReference>
<evidence type="ECO:0000256" key="1">
    <source>
        <dbReference type="PROSITE-ProRule" id="PRU00152"/>
    </source>
</evidence>
<feature type="region of interest" description="Disordered" evidence="3">
    <location>
        <begin position="2074"/>
        <end position="2101"/>
    </location>
</feature>
<accession>A0AAW1PIE7</accession>
<reference evidence="6 7" key="1">
    <citation type="journal article" date="2024" name="Nat. Commun.">
        <title>Phylogenomics reveals the evolutionary origins of lichenization in chlorophyte algae.</title>
        <authorList>
            <person name="Puginier C."/>
            <person name="Libourel C."/>
            <person name="Otte J."/>
            <person name="Skaloud P."/>
            <person name="Haon M."/>
            <person name="Grisel S."/>
            <person name="Petersen M."/>
            <person name="Berrin J.G."/>
            <person name="Delaux P.M."/>
            <person name="Dal Grande F."/>
            <person name="Keller J."/>
        </authorList>
    </citation>
    <scope>NUCLEOTIDE SEQUENCE [LARGE SCALE GENOMIC DNA]</scope>
    <source>
        <strain evidence="6 7">SAG 2036</strain>
    </source>
</reference>
<dbReference type="Pfam" id="PF01477">
    <property type="entry name" value="PLAT"/>
    <property type="match status" value="8"/>
</dbReference>
<dbReference type="PROSITE" id="PS50095">
    <property type="entry name" value="PLAT"/>
    <property type="match status" value="10"/>
</dbReference>
<evidence type="ECO:0000259" key="4">
    <source>
        <dbReference type="PROSITE" id="PS50003"/>
    </source>
</evidence>
<feature type="domain" description="PLAT" evidence="5">
    <location>
        <begin position="610"/>
        <end position="724"/>
    </location>
</feature>
<evidence type="ECO:0000313" key="6">
    <source>
        <dbReference type="EMBL" id="KAK9809625.1"/>
    </source>
</evidence>
<feature type="domain" description="PLAT" evidence="5">
    <location>
        <begin position="1448"/>
        <end position="1568"/>
    </location>
</feature>
<feature type="coiled-coil region" evidence="2">
    <location>
        <begin position="175"/>
        <end position="228"/>
    </location>
</feature>
<name>A0AAW1PIE7_9CHLO</name>
<feature type="domain" description="PLAT" evidence="5">
    <location>
        <begin position="1809"/>
        <end position="1928"/>
    </location>
</feature>
<dbReference type="Proteomes" id="UP001465755">
    <property type="component" value="Unassembled WGS sequence"/>
</dbReference>
<evidence type="ECO:0008006" key="8">
    <source>
        <dbReference type="Google" id="ProtNLM"/>
    </source>
</evidence>
<feature type="compositionally biased region" description="Low complexity" evidence="3">
    <location>
        <begin position="373"/>
        <end position="387"/>
    </location>
</feature>
<dbReference type="Gene3D" id="2.60.60.20">
    <property type="entry name" value="PLAT/LH2 domain"/>
    <property type="match status" value="12"/>
</dbReference>
<dbReference type="PANTHER" id="PTHR45901">
    <property type="entry name" value="PROTEIN CBG12474"/>
    <property type="match status" value="1"/>
</dbReference>
<dbReference type="InterPro" id="IPR001024">
    <property type="entry name" value="PLAT/LH2_dom"/>
</dbReference>
<evidence type="ECO:0000313" key="7">
    <source>
        <dbReference type="Proteomes" id="UP001465755"/>
    </source>
</evidence>
<dbReference type="InterPro" id="IPR001849">
    <property type="entry name" value="PH_domain"/>
</dbReference>
<feature type="region of interest" description="Disordered" evidence="3">
    <location>
        <begin position="373"/>
        <end position="394"/>
    </location>
</feature>
<dbReference type="Pfam" id="PF00169">
    <property type="entry name" value="PH"/>
    <property type="match status" value="1"/>
</dbReference>
<feature type="domain" description="PLAT" evidence="5">
    <location>
        <begin position="734"/>
        <end position="849"/>
    </location>
</feature>
<dbReference type="SMART" id="SM00308">
    <property type="entry name" value="LH2"/>
    <property type="match status" value="4"/>
</dbReference>
<dbReference type="SUPFAM" id="SSF50729">
    <property type="entry name" value="PH domain-like"/>
    <property type="match status" value="1"/>
</dbReference>
<feature type="domain" description="PLAT" evidence="5">
    <location>
        <begin position="1570"/>
        <end position="1683"/>
    </location>
</feature>
<comment type="caution">
    <text evidence="6">The sequence shown here is derived from an EMBL/GenBank/DDBJ whole genome shotgun (WGS) entry which is preliminary data.</text>
</comment>
<organism evidence="6 7">
    <name type="scientific">Symbiochloris irregularis</name>
    <dbReference type="NCBI Taxonomy" id="706552"/>
    <lineage>
        <taxon>Eukaryota</taxon>
        <taxon>Viridiplantae</taxon>
        <taxon>Chlorophyta</taxon>
        <taxon>core chlorophytes</taxon>
        <taxon>Trebouxiophyceae</taxon>
        <taxon>Trebouxiales</taxon>
        <taxon>Trebouxiaceae</taxon>
        <taxon>Symbiochloris</taxon>
    </lineage>
</organism>
<dbReference type="SUPFAM" id="SSF49723">
    <property type="entry name" value="Lipase/lipooxygenase domain (PLAT/LH2 domain)"/>
    <property type="match status" value="12"/>
</dbReference>
<feature type="region of interest" description="Disordered" evidence="3">
    <location>
        <begin position="1"/>
        <end position="29"/>
    </location>
</feature>
<sequence>MLSSEHTEGPSQYFPPVNEPDSSNVPAHAKHTERVKRAGFLLKLEHSETTQAWTRYWCYLLEDRLCFQHPVKVVTEGIHYVPLDRIVVRARPRGYKPSIGVTLADNKHLHKGDPAFALKKKAAAFSIQCGINTHWLAAETARDAQAWVASITEQWEHCILHATRAMMVAHVDEFAVHLDQQLQGQQAEISHLKEELAAARQQGNSTACADLETQIQDLTALIAKHSRATTAAGTPVESSASPPLDAMAGTVHLAVQADGDEWSPGGQDAYTVETATTSSQVDDSSVVFIELVGITTSEKLILIGSQLHSQPFQPGNVDRFTVKCPDVGLLQNVKLSLQSDEASHELNIAEVRVCRAGTDFWTYFPCGTTMEAEGPAQGAQQAGQPEGSRSKQSKDLEALTVTFYTSDVRGAGTAADAMLTMQGADGQGRQHLIVNQGRRFNRGAEDTATVRDDISLPLKSITVASENPSDQSGWLLDRVQITHEETQQTFLFPCGKRLQYDSGDGWSRVKLPAARDGSEEVAYRLTIRTSDLPEAGTDAEKLTIQHDNSGRSPAWHLDSVEVTNEATGETVFFPFWQWLARDMGDGQIQRTSLATNQGAPGLGGADNSDDMYTIQVVTSDVNGAGTTAGVSLRLHGDQQQVSSLQHIKALSGCQRGAVDRLSFRSEELGTPSKIWIEQDCSGPEPHWHLKEIRVQRGQRPPIVFPCNRWLSKQLGDMTAGRFLYPSDATQRPQVSYTASIHTSDIQGAGTSAQVYLEVTGKSGTGVPQCMEGSFQEGDQDMCSWEGADVGELTSLRVWHDGSGGSPSWHLDLVEIVVTEASGNDTTYYFPCDQWLDTSQGTQCMLSAERRRPQKQTTSYIITVHPSPEETRGVPESLAITAHGARDSSGPHALKFDAASYRRLRDGRAASCHVSTKDVRAVEILTLEILDLDVDSAHPWTCQMITLEHADTGDTRYFTYDSGSWNNEHGRWTVDSHANLADPRKAEREYVITALTSEVRHTAAKIWSKVFIEITGSIKGSGPQLLLNPGDELSPKRVDSVTLQLDNLGELEKIEIYGSSHAKSATAWHLDMVYVDDSATGTRYYFPCRKWLRLADGLQHKIPVVQHDPNDDLSLYTITVSANAELVAAGPEAFVHMDIQGSSRSSGPRMLAPEYDLNGLDAIAWVGQVELLLPDLGQIREVVVGHKMGGGPSAAGWQLEMLTVAEAATGRTYHFNPHYHLDETRDGGFIQRRVKAVPAAEQSPTAASRTLGQSSPFLQGTGAMPYYQDPMMYQADPMLQMAPADMAAFGLQDPSPYPMQADLGMLLHRDSSFGFADPSFPMEHHWVAEVSTSDRVGAGTSAFVYIELHGLQGSSGRIPLTGPGVMQRGAIDVFTLNSSVGKLGDIVKVTLGHGNQGTAPSWRCEHVAIKCLTGNDSRTIMFPVDRWFSTELDDGRIERNFYPVTGGDDLYRVSFYTARGDSTGLQGASHVVYLLTGMKGTLGPVSVPANTGAGFHKGSVTDCNARAYDLGELIKLQVWLTDKVGQPADKSWHLEKVAVIPPQGDTYIFKCNAWVEQDQVALFPSFDPLHVSYMVSIMTSNHEKAGPLLPIQLSIKGDQGASKQISLPLQPGSFQPGQMEKHEVQLPYLGSLQSVTIGNPSVKMRWHLDHVVIREQWTGKEAHFPCRRWLHHNYGDCKTVLTLKRARVWPQEQHAYAVEIVTNGASRPRIAGPAYAEFHGRSNSTGVQAMLPSSGSFLAGTTETCFLQAPECGGFTHMVLYHNDEGGDWRLDTVRITDQTSGKETLFDCRLSLNSASVYSCKASVGQAPVPHLVEVFTSDQVGSSYTDMSLIIVGDLGEAGPFELANDDQCRFLQNAHSQFHVDLPDIGTLQKALIQQQDNTKGGGSVSLWHLGWISITNLGTQVCTWFPCNRFVDARQEILEGFIPDPGYNFLICTSNKLGSGTTCTVSLELVGDRQRSGLIPIDNTKAQLRRGGTDPFAFPGLAHMGTLKSLRIVVTPEKQLFPGWRPKTIAVTYIPTGEVTFFHNKKHIGKPCGYQITLSPGLAPVKPLKQPPAPPPALITSEVEQWQTIAKPPPGSTATNVPASVPVNKGPYRRDATGVPPTIMAYARG</sequence>